<dbReference type="Gene3D" id="1.10.1510.10">
    <property type="entry name" value="Uncharacterised protein YqeY/AIM41 PF09424, N-terminal domain"/>
    <property type="match status" value="1"/>
</dbReference>
<dbReference type="EMBL" id="FNMZ01000002">
    <property type="protein sequence ID" value="SDW78977.1"/>
    <property type="molecule type" value="Genomic_DNA"/>
</dbReference>
<protein>
    <recommendedName>
        <fullName evidence="3">GatB/YqeY domain-containing protein</fullName>
    </recommendedName>
</protein>
<dbReference type="GO" id="GO:0016884">
    <property type="term" value="F:carbon-nitrogen ligase activity, with glutamine as amido-N-donor"/>
    <property type="evidence" value="ECO:0007669"/>
    <property type="project" value="InterPro"/>
</dbReference>
<dbReference type="PANTHER" id="PTHR28055:SF1">
    <property type="entry name" value="ALTERED INHERITANCE OF MITOCHONDRIA PROTEIN 41, MITOCHONDRIAL"/>
    <property type="match status" value="1"/>
</dbReference>
<name>A0A1H2WEL9_9RHOB</name>
<dbReference type="Proteomes" id="UP000199118">
    <property type="component" value="Unassembled WGS sequence"/>
</dbReference>
<evidence type="ECO:0000313" key="1">
    <source>
        <dbReference type="EMBL" id="SDW78977.1"/>
    </source>
</evidence>
<evidence type="ECO:0000313" key="2">
    <source>
        <dbReference type="Proteomes" id="UP000199118"/>
    </source>
</evidence>
<dbReference type="RefSeq" id="WP_092680616.1">
    <property type="nucleotide sequence ID" value="NZ_FNMZ01000002.1"/>
</dbReference>
<dbReference type="Pfam" id="PF09424">
    <property type="entry name" value="YqeY"/>
    <property type="match status" value="1"/>
</dbReference>
<proteinExistence type="predicted"/>
<dbReference type="PANTHER" id="PTHR28055">
    <property type="entry name" value="ALTERED INHERITANCE OF MITOCHONDRIA PROTEIN 41, MITOCHONDRIAL"/>
    <property type="match status" value="1"/>
</dbReference>
<accession>A0A1H2WEL9</accession>
<dbReference type="AlphaFoldDB" id="A0A1H2WEL9"/>
<dbReference type="InterPro" id="IPR042184">
    <property type="entry name" value="YqeY/Aim41_N"/>
</dbReference>
<organism evidence="1 2">
    <name type="scientific">Albimonas donghaensis</name>
    <dbReference type="NCBI Taxonomy" id="356660"/>
    <lineage>
        <taxon>Bacteria</taxon>
        <taxon>Pseudomonadati</taxon>
        <taxon>Pseudomonadota</taxon>
        <taxon>Alphaproteobacteria</taxon>
        <taxon>Rhodobacterales</taxon>
        <taxon>Paracoccaceae</taxon>
        <taxon>Albimonas</taxon>
    </lineage>
</organism>
<dbReference type="STRING" id="356660.SAMN05444336_102354"/>
<evidence type="ECO:0008006" key="3">
    <source>
        <dbReference type="Google" id="ProtNLM"/>
    </source>
</evidence>
<dbReference type="InterPro" id="IPR003789">
    <property type="entry name" value="Asn/Gln_tRNA_amidoTrase-B-like"/>
</dbReference>
<dbReference type="InterPro" id="IPR023168">
    <property type="entry name" value="GatB_Yqey_C_2"/>
</dbReference>
<dbReference type="Gene3D" id="1.10.10.410">
    <property type="match status" value="1"/>
</dbReference>
<gene>
    <name evidence="1" type="ORF">SAMN05444336_102354</name>
</gene>
<dbReference type="InterPro" id="IPR019004">
    <property type="entry name" value="YqeY/Aim41"/>
</dbReference>
<sequence length="150" mass="16699">MRDRIALALKEAAASDDATRQCTLRLICAAIQDREAVRARGDQGGALDDAEVIEILAKMLRQREDSVRRYEESGRLELAEEERREAEVIREFMPRPLSDDELHKAVANAIAETKAKSLRDLGTVMGALKSRYSGRMDVCKAGAEVRNALN</sequence>
<reference evidence="1 2" key="1">
    <citation type="submission" date="2016-10" db="EMBL/GenBank/DDBJ databases">
        <authorList>
            <person name="de Groot N.N."/>
        </authorList>
    </citation>
    <scope>NUCLEOTIDE SEQUENCE [LARGE SCALE GENOMIC DNA]</scope>
    <source>
        <strain evidence="1 2">DSM 17890</strain>
    </source>
</reference>
<dbReference type="OrthoDB" id="9788127at2"/>
<dbReference type="SUPFAM" id="SSF89095">
    <property type="entry name" value="GatB/YqeY motif"/>
    <property type="match status" value="1"/>
</dbReference>
<keyword evidence="2" id="KW-1185">Reference proteome</keyword>